<dbReference type="FunFam" id="3.30.200.20:FF:000053">
    <property type="entry name" value="Tyrosine-protein kinase"/>
    <property type="match status" value="1"/>
</dbReference>
<dbReference type="Pfam" id="PF00018">
    <property type="entry name" value="SH3_1"/>
    <property type="match status" value="1"/>
</dbReference>
<evidence type="ECO:0000256" key="3">
    <source>
        <dbReference type="ARBA" id="ARBA00022490"/>
    </source>
</evidence>
<feature type="domain" description="SH2" evidence="16">
    <location>
        <begin position="113"/>
        <end position="202"/>
    </location>
</feature>
<keyword evidence="2 12" id="KW-0728">SH3 domain</keyword>
<reference evidence="19" key="1">
    <citation type="submission" date="2020-04" db="EMBL/GenBank/DDBJ databases">
        <authorList>
            <person name="Neveu A P."/>
        </authorList>
    </citation>
    <scope>NUCLEOTIDE SEQUENCE</scope>
    <source>
        <tissue evidence="19">Whole embryo</tissue>
    </source>
</reference>
<dbReference type="InterPro" id="IPR000980">
    <property type="entry name" value="SH2"/>
</dbReference>
<protein>
    <recommendedName>
        <fullName evidence="14">Tyrosine-protein kinase</fullName>
        <ecNumber evidence="14">2.7.10.2</ecNumber>
    </recommendedName>
</protein>
<keyword evidence="3" id="KW-0963">Cytoplasm</keyword>
<dbReference type="InterPro" id="IPR017441">
    <property type="entry name" value="Protein_kinase_ATP_BS"/>
</dbReference>
<dbReference type="PROSITE" id="PS50001">
    <property type="entry name" value="SH2"/>
    <property type="match status" value="1"/>
</dbReference>
<dbReference type="SMART" id="SM00219">
    <property type="entry name" value="TyrKc"/>
    <property type="match status" value="1"/>
</dbReference>
<comment type="catalytic activity">
    <reaction evidence="10 14">
        <text>L-tyrosyl-[protein] + ATP = O-phospho-L-tyrosyl-[protein] + ADP + H(+)</text>
        <dbReference type="Rhea" id="RHEA:10596"/>
        <dbReference type="Rhea" id="RHEA-COMP:10136"/>
        <dbReference type="Rhea" id="RHEA-COMP:20101"/>
        <dbReference type="ChEBI" id="CHEBI:15378"/>
        <dbReference type="ChEBI" id="CHEBI:30616"/>
        <dbReference type="ChEBI" id="CHEBI:46858"/>
        <dbReference type="ChEBI" id="CHEBI:61978"/>
        <dbReference type="ChEBI" id="CHEBI:456216"/>
        <dbReference type="EC" id="2.7.10.2"/>
    </reaction>
</comment>
<keyword evidence="8 11" id="KW-0727">SH2 domain</keyword>
<dbReference type="GO" id="GO:0004715">
    <property type="term" value="F:non-membrane spanning protein tyrosine kinase activity"/>
    <property type="evidence" value="ECO:0007669"/>
    <property type="project" value="UniProtKB-EC"/>
</dbReference>
<dbReference type="InterPro" id="IPR001452">
    <property type="entry name" value="SH3_domain"/>
</dbReference>
<evidence type="ECO:0000256" key="5">
    <source>
        <dbReference type="ARBA" id="ARBA00022741"/>
    </source>
</evidence>
<dbReference type="InterPro" id="IPR000719">
    <property type="entry name" value="Prot_kinase_dom"/>
</dbReference>
<dbReference type="PRINTS" id="PR00109">
    <property type="entry name" value="TYRKINASE"/>
</dbReference>
<dbReference type="InterPro" id="IPR001245">
    <property type="entry name" value="Ser-Thr/Tyr_kinase_cat_dom"/>
</dbReference>
<evidence type="ECO:0000256" key="11">
    <source>
        <dbReference type="PROSITE-ProRule" id="PRU00191"/>
    </source>
</evidence>
<gene>
    <name evidence="19" type="primary">Csk</name>
</gene>
<feature type="domain" description="SH3" evidence="17">
    <location>
        <begin position="34"/>
        <end position="95"/>
    </location>
</feature>
<dbReference type="FunFam" id="3.30.505.10:FF:000023">
    <property type="entry name" value="Tyrosine-protein kinase"/>
    <property type="match status" value="1"/>
</dbReference>
<dbReference type="SMART" id="SM00252">
    <property type="entry name" value="SH2"/>
    <property type="match status" value="1"/>
</dbReference>
<dbReference type="SMART" id="SM00326">
    <property type="entry name" value="SH3"/>
    <property type="match status" value="1"/>
</dbReference>
<dbReference type="EC" id="2.7.10.2" evidence="14"/>
<evidence type="ECO:0000256" key="2">
    <source>
        <dbReference type="ARBA" id="ARBA00022443"/>
    </source>
</evidence>
<dbReference type="PRINTS" id="PR00401">
    <property type="entry name" value="SH2DOMAIN"/>
</dbReference>
<evidence type="ECO:0000256" key="14">
    <source>
        <dbReference type="RuleBase" id="RU362096"/>
    </source>
</evidence>
<evidence type="ECO:0000256" key="6">
    <source>
        <dbReference type="ARBA" id="ARBA00022777"/>
    </source>
</evidence>
<evidence type="ECO:0000259" key="18">
    <source>
        <dbReference type="PROSITE" id="PS50011"/>
    </source>
</evidence>
<evidence type="ECO:0000256" key="9">
    <source>
        <dbReference type="ARBA" id="ARBA00023137"/>
    </source>
</evidence>
<comment type="similarity">
    <text evidence="14">Belongs to the protein kinase superfamily. Tyr protein kinase family.</text>
</comment>
<dbReference type="InterPro" id="IPR020635">
    <property type="entry name" value="Tyr_kinase_cat_dom"/>
</dbReference>
<organism evidence="19">
    <name type="scientific">Phallusia mammillata</name>
    <dbReference type="NCBI Taxonomy" id="59560"/>
    <lineage>
        <taxon>Eukaryota</taxon>
        <taxon>Metazoa</taxon>
        <taxon>Chordata</taxon>
        <taxon>Tunicata</taxon>
        <taxon>Ascidiacea</taxon>
        <taxon>Phlebobranchia</taxon>
        <taxon>Ascidiidae</taxon>
        <taxon>Phallusia</taxon>
    </lineage>
</organism>
<dbReference type="PROSITE" id="PS50002">
    <property type="entry name" value="SH3"/>
    <property type="match status" value="1"/>
</dbReference>
<dbReference type="EMBL" id="LR784196">
    <property type="protein sequence ID" value="CAB3233959.1"/>
    <property type="molecule type" value="mRNA"/>
</dbReference>
<dbReference type="PROSITE" id="PS50011">
    <property type="entry name" value="PROTEIN_KINASE_DOM"/>
    <property type="match status" value="1"/>
</dbReference>
<evidence type="ECO:0000256" key="1">
    <source>
        <dbReference type="ARBA" id="ARBA00004496"/>
    </source>
</evidence>
<evidence type="ECO:0000256" key="7">
    <source>
        <dbReference type="ARBA" id="ARBA00022840"/>
    </source>
</evidence>
<keyword evidence="4 14" id="KW-0808">Transferase</keyword>
<dbReference type="Gene3D" id="1.10.510.10">
    <property type="entry name" value="Transferase(Phosphotransferase) domain 1"/>
    <property type="match status" value="1"/>
</dbReference>
<keyword evidence="5 13" id="KW-0547">Nucleotide-binding</keyword>
<dbReference type="Pfam" id="PF00017">
    <property type="entry name" value="SH2"/>
    <property type="match status" value="1"/>
</dbReference>
<evidence type="ECO:0000256" key="13">
    <source>
        <dbReference type="PROSITE-ProRule" id="PRU10141"/>
    </source>
</evidence>
<evidence type="ECO:0000259" key="16">
    <source>
        <dbReference type="PROSITE" id="PS50001"/>
    </source>
</evidence>
<dbReference type="GO" id="GO:0005737">
    <property type="term" value="C:cytoplasm"/>
    <property type="evidence" value="ECO:0007669"/>
    <property type="project" value="UniProtKB-SubCell"/>
</dbReference>
<feature type="compositionally biased region" description="Polar residues" evidence="15">
    <location>
        <begin position="19"/>
        <end position="30"/>
    </location>
</feature>
<accession>A0A6F9DAP1</accession>
<evidence type="ECO:0000256" key="8">
    <source>
        <dbReference type="ARBA" id="ARBA00022999"/>
    </source>
</evidence>
<feature type="binding site" evidence="13">
    <location>
        <position position="256"/>
    </location>
    <ligand>
        <name>ATP</name>
        <dbReference type="ChEBI" id="CHEBI:30616"/>
    </ligand>
</feature>
<evidence type="ECO:0000256" key="10">
    <source>
        <dbReference type="ARBA" id="ARBA00051245"/>
    </source>
</evidence>
<dbReference type="Gene3D" id="2.30.30.40">
    <property type="entry name" value="SH3 Domains"/>
    <property type="match status" value="1"/>
</dbReference>
<keyword evidence="7 13" id="KW-0067">ATP-binding</keyword>
<comment type="subcellular location">
    <subcellularLocation>
        <location evidence="1">Cytoplasm</location>
    </subcellularLocation>
</comment>
<feature type="domain" description="Protein kinase" evidence="18">
    <location>
        <begin position="229"/>
        <end position="483"/>
    </location>
</feature>
<evidence type="ECO:0000256" key="12">
    <source>
        <dbReference type="PROSITE-ProRule" id="PRU00192"/>
    </source>
</evidence>
<dbReference type="AlphaFoldDB" id="A0A6F9DAP1"/>
<evidence type="ECO:0000256" key="4">
    <source>
        <dbReference type="ARBA" id="ARBA00022679"/>
    </source>
</evidence>
<feature type="region of interest" description="Disordered" evidence="15">
    <location>
        <begin position="1"/>
        <end position="36"/>
    </location>
</feature>
<dbReference type="InterPro" id="IPR036028">
    <property type="entry name" value="SH3-like_dom_sf"/>
</dbReference>
<dbReference type="GO" id="GO:0005524">
    <property type="term" value="F:ATP binding"/>
    <property type="evidence" value="ECO:0007669"/>
    <property type="project" value="UniProtKB-UniRule"/>
</dbReference>
<proteinExistence type="evidence at transcript level"/>
<dbReference type="InterPro" id="IPR050198">
    <property type="entry name" value="Non-receptor_tyrosine_kinases"/>
</dbReference>
<dbReference type="PROSITE" id="PS00109">
    <property type="entry name" value="PROTEIN_KINASE_TYR"/>
    <property type="match status" value="1"/>
</dbReference>
<dbReference type="Pfam" id="PF07714">
    <property type="entry name" value="PK_Tyr_Ser-Thr"/>
    <property type="match status" value="1"/>
</dbReference>
<keyword evidence="6 14" id="KW-0418">Kinase</keyword>
<dbReference type="InterPro" id="IPR036860">
    <property type="entry name" value="SH2_dom_sf"/>
</dbReference>
<evidence type="ECO:0000256" key="15">
    <source>
        <dbReference type="SAM" id="MobiDB-lite"/>
    </source>
</evidence>
<dbReference type="SUPFAM" id="SSF55550">
    <property type="entry name" value="SH2 domain"/>
    <property type="match status" value="1"/>
</dbReference>
<dbReference type="SUPFAM" id="SSF56112">
    <property type="entry name" value="Protein kinase-like (PK-like)"/>
    <property type="match status" value="1"/>
</dbReference>
<dbReference type="PANTHER" id="PTHR24418">
    <property type="entry name" value="TYROSINE-PROTEIN KINASE"/>
    <property type="match status" value="1"/>
</dbReference>
<keyword evidence="9 14" id="KW-0829">Tyrosine-protein kinase</keyword>
<dbReference type="Gene3D" id="3.30.505.10">
    <property type="entry name" value="SH2 domain"/>
    <property type="match status" value="1"/>
</dbReference>
<dbReference type="InterPro" id="IPR011009">
    <property type="entry name" value="Kinase-like_dom_sf"/>
</dbReference>
<dbReference type="SUPFAM" id="SSF50044">
    <property type="entry name" value="SH3-domain"/>
    <property type="match status" value="1"/>
</dbReference>
<evidence type="ECO:0000313" key="19">
    <source>
        <dbReference type="EMBL" id="CAB3233959.1"/>
    </source>
</evidence>
<dbReference type="InterPro" id="IPR035027">
    <property type="entry name" value="Csk-like_SH2"/>
</dbReference>
<name>A0A6F9DAP1_9ASCI</name>
<sequence>MAKVPTGRLIDLGPEQRSKSPNYENHNVQAPSHPPGTVCEGAFDFTGGNKGDLKFKKGEIVTITQTTRDPNWYQAKNLVGDKGMVPANYLIKKSDNTNNMPQHQEVKLTAMPWFHGKITRQQAEQLLQPRINGLFLVRESTNYPGDYTLCVAYSTDVEHYRIIYKDNKLTIDDEEYFENLTKLVEHYEHDADGLVCKLRKPLQKKGGLEFSVDTDDFKKAGWTINFKDLKLGAILGKGDFGDVYEGTFRDQKVAVKSVKDRSKAAQSFLAEASVMTSLNHKNLIQLLGVVIPEALSNDPIYVVLEFMTKGALLEYLRSRGRSMVSSADLLKFAKDIASGMEYVEQKKLVHRDLAARNILISEDGTAKVSDFGLARDESFNQQGGKFPVKWTAPEALKESKFTNKSDVWSYGITLWEMWSFGRVPYPKVPLKDILNKVMAGYRMDCPERCEQSVYGLMLKCWSKDPNDRPTFAQINKQLQSMKLT</sequence>
<dbReference type="InterPro" id="IPR008266">
    <property type="entry name" value="Tyr_kinase_AS"/>
</dbReference>
<evidence type="ECO:0000259" key="17">
    <source>
        <dbReference type="PROSITE" id="PS50002"/>
    </source>
</evidence>
<dbReference type="CDD" id="cd09937">
    <property type="entry name" value="SH2_csk_like"/>
    <property type="match status" value="1"/>
</dbReference>
<dbReference type="PROSITE" id="PS00107">
    <property type="entry name" value="PROTEIN_KINASE_ATP"/>
    <property type="match status" value="1"/>
</dbReference>
<dbReference type="FunFam" id="1.10.510.10:FF:000554">
    <property type="entry name" value="Predicted protein"/>
    <property type="match status" value="1"/>
</dbReference>